<keyword evidence="3 9" id="KW-0472">Membrane</keyword>
<feature type="region of interest" description="Disordered" evidence="8">
    <location>
        <begin position="435"/>
        <end position="454"/>
    </location>
</feature>
<proteinExistence type="evidence at transcript level"/>
<keyword evidence="1 9" id="KW-0812">Transmembrane</keyword>
<comment type="similarity">
    <text evidence="5">Belongs to the CCDC47 family.</text>
</comment>
<keyword evidence="2 9" id="KW-1133">Transmembrane helix</keyword>
<feature type="compositionally biased region" description="Basic and acidic residues" evidence="8">
    <location>
        <begin position="142"/>
        <end position="151"/>
    </location>
</feature>
<feature type="chain" id="PRO_5015193326" description="PAT complex subunit CCDC47" evidence="10">
    <location>
        <begin position="20"/>
        <end position="558"/>
    </location>
</feature>
<name>A0A2P2HZN9_9CRUS</name>
<evidence type="ECO:0000256" key="10">
    <source>
        <dbReference type="SAM" id="SignalP"/>
    </source>
</evidence>
<dbReference type="GO" id="GO:0005509">
    <property type="term" value="F:calcium ion binding"/>
    <property type="evidence" value="ECO:0007669"/>
    <property type="project" value="InterPro"/>
</dbReference>
<dbReference type="Pfam" id="PF07946">
    <property type="entry name" value="CCDC47"/>
    <property type="match status" value="1"/>
</dbReference>
<feature type="compositionally biased region" description="Basic residues" evidence="8">
    <location>
        <begin position="544"/>
        <end position="558"/>
    </location>
</feature>
<dbReference type="EMBL" id="IACF01001551">
    <property type="protein sequence ID" value="LAB67244.1"/>
    <property type="molecule type" value="mRNA"/>
</dbReference>
<organism evidence="11">
    <name type="scientific">Hirondellea gigas</name>
    <dbReference type="NCBI Taxonomy" id="1518452"/>
    <lineage>
        <taxon>Eukaryota</taxon>
        <taxon>Metazoa</taxon>
        <taxon>Ecdysozoa</taxon>
        <taxon>Arthropoda</taxon>
        <taxon>Crustacea</taxon>
        <taxon>Multicrustacea</taxon>
        <taxon>Malacostraca</taxon>
        <taxon>Eumalacostraca</taxon>
        <taxon>Peracarida</taxon>
        <taxon>Amphipoda</taxon>
        <taxon>Amphilochidea</taxon>
        <taxon>Lysianassida</taxon>
        <taxon>Lysianassidira</taxon>
        <taxon>Lysianassoidea</taxon>
        <taxon>Lysianassidae</taxon>
        <taxon>Hirondellea</taxon>
    </lineage>
</organism>
<feature type="signal peptide" evidence="10">
    <location>
        <begin position="1"/>
        <end position="19"/>
    </location>
</feature>
<evidence type="ECO:0000256" key="3">
    <source>
        <dbReference type="ARBA" id="ARBA00023136"/>
    </source>
</evidence>
<protein>
    <recommendedName>
        <fullName evidence="6">PAT complex subunit CCDC47</fullName>
    </recommendedName>
    <alternativeName>
        <fullName evidence="7">Coiled-coil domain-containing protein 47</fullName>
    </alternativeName>
</protein>
<dbReference type="GO" id="GO:0030867">
    <property type="term" value="C:rough endoplasmic reticulum membrane"/>
    <property type="evidence" value="ECO:0007669"/>
    <property type="project" value="UniProtKB-SubCell"/>
</dbReference>
<dbReference type="PANTHER" id="PTHR12883:SF0">
    <property type="entry name" value="PAT COMPLEX SUBUNIT CCDC47"/>
    <property type="match status" value="1"/>
</dbReference>
<feature type="transmembrane region" description="Helical" evidence="9">
    <location>
        <begin position="169"/>
        <end position="188"/>
    </location>
</feature>
<dbReference type="PANTHER" id="PTHR12883">
    <property type="entry name" value="ADIPOCYTE-SPECIFIC PROTEIN 4-RELATED"/>
    <property type="match status" value="1"/>
</dbReference>
<evidence type="ECO:0000256" key="4">
    <source>
        <dbReference type="ARBA" id="ARBA00034697"/>
    </source>
</evidence>
<dbReference type="GO" id="GO:0032469">
    <property type="term" value="P:endoplasmic reticulum calcium ion homeostasis"/>
    <property type="evidence" value="ECO:0007669"/>
    <property type="project" value="InterPro"/>
</dbReference>
<evidence type="ECO:0000256" key="6">
    <source>
        <dbReference type="ARBA" id="ARBA00034875"/>
    </source>
</evidence>
<feature type="region of interest" description="Disordered" evidence="8">
    <location>
        <begin position="504"/>
        <end position="558"/>
    </location>
</feature>
<evidence type="ECO:0000256" key="8">
    <source>
        <dbReference type="SAM" id="MobiDB-lite"/>
    </source>
</evidence>
<evidence type="ECO:0000256" key="2">
    <source>
        <dbReference type="ARBA" id="ARBA00022989"/>
    </source>
</evidence>
<dbReference type="AlphaFoldDB" id="A0A2P2HZN9"/>
<evidence type="ECO:0000256" key="1">
    <source>
        <dbReference type="ARBA" id="ARBA00022692"/>
    </source>
</evidence>
<keyword evidence="10" id="KW-0732">Signal</keyword>
<accession>A0A2P2HZN9</accession>
<sequence>MGKFAGLWLLLVICITVTAFITVAASSQQQYIEDDDDFRDFDGDTDFAEAADLDDSGFLKDDGFVEDDVEEGFVEDVADDNDEGVPVKKLVMADHNQDDDDDAAVENDDGDEFSHLSDEEEFIGYTAENMGGSSSSSRARHDRKDGGGKEPKITVANVPLHLRSNWDSFYLELMLLAGLLIYFTNFSIGRSKNARMAAAWFEAHKTLLLQQFALVGDDGKGVADNGQAISSSSSSSSSTATSGMIGLQKESESMYSLYCSGRSCVNSMMVELRFIKRQDLVSLVTQIFRPSTDEVLINLRLDDMDTFVLCLAAKKCANNYVKEMTDIQNYCPSDRKTTLPSKQYGSGSNSSKFVVWSEITEASNAVLADQRTVAVLAKNFGRLNYLHISDQYSGPHQPDQDQQMVATGPNGVKMPEVHKVIILSFNLMANTGKNSAKSATVSTAGEKSSVGSTEDMEGLRPMMLLLMHLADKLYRMRLSKESKLKADRNRSRVQEYFLKATHAARAERAQEKREEKKREEREKIMEIDDPEKQRKWEERENRRAAKKKVPKMKQLKVT</sequence>
<feature type="compositionally biased region" description="Polar residues" evidence="8">
    <location>
        <begin position="435"/>
        <end position="452"/>
    </location>
</feature>
<evidence type="ECO:0000313" key="11">
    <source>
        <dbReference type="EMBL" id="LAB67244.1"/>
    </source>
</evidence>
<evidence type="ECO:0000256" key="7">
    <source>
        <dbReference type="ARBA" id="ARBA00034902"/>
    </source>
</evidence>
<feature type="region of interest" description="Disordered" evidence="8">
    <location>
        <begin position="127"/>
        <end position="151"/>
    </location>
</feature>
<reference evidence="11" key="1">
    <citation type="journal article" date="2018" name="Biosci. Biotechnol. Biochem.">
        <title>Polysaccharide hydrolase of the hadal zone amphipods Hirondellea gigas.</title>
        <authorList>
            <person name="Kobayashi H."/>
            <person name="Nagahama T."/>
            <person name="Arai W."/>
            <person name="Sasagawa Y."/>
            <person name="Umeda M."/>
            <person name="Hayashi T."/>
            <person name="Nikaido I."/>
            <person name="Watanabe H."/>
            <person name="Oguri K."/>
            <person name="Kitazato H."/>
            <person name="Fujioka K."/>
            <person name="Kido Y."/>
            <person name="Takami H."/>
        </authorList>
    </citation>
    <scope>NUCLEOTIDE SEQUENCE</scope>
    <source>
        <tissue evidence="11">Whole body</tissue>
    </source>
</reference>
<feature type="compositionally biased region" description="Basic and acidic residues" evidence="8">
    <location>
        <begin position="504"/>
        <end position="543"/>
    </location>
</feature>
<evidence type="ECO:0000256" key="9">
    <source>
        <dbReference type="SAM" id="Phobius"/>
    </source>
</evidence>
<comment type="subcellular location">
    <subcellularLocation>
        <location evidence="4">Rough endoplasmic reticulum membrane</location>
        <topology evidence="4">Single-pass type I membrane protein</topology>
    </subcellularLocation>
</comment>
<dbReference type="InterPro" id="IPR012879">
    <property type="entry name" value="CCDC47"/>
</dbReference>
<evidence type="ECO:0000256" key="5">
    <source>
        <dbReference type="ARBA" id="ARBA00034746"/>
    </source>
</evidence>